<dbReference type="EMBL" id="JAUFPX010000012">
    <property type="protein sequence ID" value="MDN3591543.1"/>
    <property type="molecule type" value="Genomic_DNA"/>
</dbReference>
<organism evidence="2 3">
    <name type="scientific">Methylobacterium adhaesivum</name>
    <dbReference type="NCBI Taxonomy" id="333297"/>
    <lineage>
        <taxon>Bacteria</taxon>
        <taxon>Pseudomonadati</taxon>
        <taxon>Pseudomonadota</taxon>
        <taxon>Alphaproteobacteria</taxon>
        <taxon>Hyphomicrobiales</taxon>
        <taxon>Methylobacteriaceae</taxon>
        <taxon>Methylobacterium</taxon>
    </lineage>
</organism>
<sequence>MFAHFMIGSNGLERARVFYDATFAAFGDQPGEMDPRGRLIYVHEGGRLIITKAINGQAATSANGGTTGIAAASPDNDLAWPWAGTEHRGNAVESPPAERPNGTFAAYLRYLDGNKLIAGSKPTG</sequence>
<feature type="region of interest" description="Disordered" evidence="1">
    <location>
        <begin position="80"/>
        <end position="100"/>
    </location>
</feature>
<evidence type="ECO:0000313" key="2">
    <source>
        <dbReference type="EMBL" id="MDN3591543.1"/>
    </source>
</evidence>
<keyword evidence="3" id="KW-1185">Reference proteome</keyword>
<proteinExistence type="predicted"/>
<name>A0ABT8BHC1_9HYPH</name>
<dbReference type="InterPro" id="IPR029068">
    <property type="entry name" value="Glyas_Bleomycin-R_OHBP_Dase"/>
</dbReference>
<dbReference type="Gene3D" id="3.10.180.10">
    <property type="entry name" value="2,3-Dihydroxybiphenyl 1,2-Dioxygenase, domain 1"/>
    <property type="match status" value="1"/>
</dbReference>
<dbReference type="Proteomes" id="UP001224644">
    <property type="component" value="Unassembled WGS sequence"/>
</dbReference>
<dbReference type="SUPFAM" id="SSF54593">
    <property type="entry name" value="Glyoxalase/Bleomycin resistance protein/Dihydroxybiphenyl dioxygenase"/>
    <property type="match status" value="1"/>
</dbReference>
<evidence type="ECO:0000313" key="3">
    <source>
        <dbReference type="Proteomes" id="UP001224644"/>
    </source>
</evidence>
<comment type="caution">
    <text evidence="2">The sequence shown here is derived from an EMBL/GenBank/DDBJ whole genome shotgun (WGS) entry which is preliminary data.</text>
</comment>
<gene>
    <name evidence="2" type="ORF">QWZ12_13095</name>
</gene>
<dbReference type="RefSeq" id="WP_238225516.1">
    <property type="nucleotide sequence ID" value="NZ_BPQD01000014.1"/>
</dbReference>
<accession>A0ABT8BHC1</accession>
<evidence type="ECO:0000256" key="1">
    <source>
        <dbReference type="SAM" id="MobiDB-lite"/>
    </source>
</evidence>
<protein>
    <submittedName>
        <fullName evidence="2">VOC family protein</fullName>
    </submittedName>
</protein>
<reference evidence="3" key="1">
    <citation type="journal article" date="2019" name="Int. J. Syst. Evol. Microbiol.">
        <title>The Global Catalogue of Microorganisms (GCM) 10K type strain sequencing project: providing services to taxonomists for standard genome sequencing and annotation.</title>
        <authorList>
            <consortium name="The Broad Institute Genomics Platform"/>
            <consortium name="The Broad Institute Genome Sequencing Center for Infectious Disease"/>
            <person name="Wu L."/>
            <person name="Ma J."/>
        </authorList>
    </citation>
    <scope>NUCLEOTIDE SEQUENCE [LARGE SCALE GENOMIC DNA]</scope>
    <source>
        <strain evidence="3">CECT 7069</strain>
    </source>
</reference>